<dbReference type="AlphaFoldDB" id="A0A9P6DB34"/>
<comment type="caution">
    <text evidence="2">The sequence shown here is derived from an EMBL/GenBank/DDBJ whole genome shotgun (WGS) entry which is preliminary data.</text>
</comment>
<reference evidence="2" key="1">
    <citation type="submission" date="2020-11" db="EMBL/GenBank/DDBJ databases">
        <authorList>
            <consortium name="DOE Joint Genome Institute"/>
            <person name="Ahrendt S."/>
            <person name="Riley R."/>
            <person name="Andreopoulos W."/>
            <person name="Labutti K."/>
            <person name="Pangilinan J."/>
            <person name="Ruiz-Duenas F.J."/>
            <person name="Barrasa J.M."/>
            <person name="Sanchez-Garcia M."/>
            <person name="Camarero S."/>
            <person name="Miyauchi S."/>
            <person name="Serrano A."/>
            <person name="Linde D."/>
            <person name="Babiker R."/>
            <person name="Drula E."/>
            <person name="Ayuso-Fernandez I."/>
            <person name="Pacheco R."/>
            <person name="Padilla G."/>
            <person name="Ferreira P."/>
            <person name="Barriuso J."/>
            <person name="Kellner H."/>
            <person name="Castanera R."/>
            <person name="Alfaro M."/>
            <person name="Ramirez L."/>
            <person name="Pisabarro A.G."/>
            <person name="Kuo A."/>
            <person name="Tritt A."/>
            <person name="Lipzen A."/>
            <person name="He G."/>
            <person name="Yan M."/>
            <person name="Ng V."/>
            <person name="Cullen D."/>
            <person name="Martin F."/>
            <person name="Rosso M.-N."/>
            <person name="Henrissat B."/>
            <person name="Hibbett D."/>
            <person name="Martinez A.T."/>
            <person name="Grigoriev I.V."/>
        </authorList>
    </citation>
    <scope>NUCLEOTIDE SEQUENCE</scope>
    <source>
        <strain evidence="2">ATCC 90797</strain>
    </source>
</reference>
<keyword evidence="3" id="KW-1185">Reference proteome</keyword>
<keyword evidence="1" id="KW-0812">Transmembrane</keyword>
<keyword evidence="1" id="KW-1133">Transmembrane helix</keyword>
<dbReference type="Proteomes" id="UP000807025">
    <property type="component" value="Unassembled WGS sequence"/>
</dbReference>
<protein>
    <submittedName>
        <fullName evidence="2">Uncharacterized protein</fullName>
    </submittedName>
</protein>
<accession>A0A9P6DB34</accession>
<gene>
    <name evidence="2" type="ORF">BDN71DRAFT_1511372</name>
</gene>
<evidence type="ECO:0000313" key="2">
    <source>
        <dbReference type="EMBL" id="KAF9490329.1"/>
    </source>
</evidence>
<evidence type="ECO:0000256" key="1">
    <source>
        <dbReference type="SAM" id="Phobius"/>
    </source>
</evidence>
<dbReference type="EMBL" id="MU154644">
    <property type="protein sequence ID" value="KAF9490329.1"/>
    <property type="molecule type" value="Genomic_DNA"/>
</dbReference>
<sequence length="133" mass="15217">MPRTQREVLFFGFEVIAVEPAIEFDRKPSMSNHGAIEESRLACGSLGGRTVQKKYPSFKWARFPRGRQGANPLEKGRRTDLRRTFEPDMKFHILLYCALGWKAMALFGAILISGVVIQGDSSKEKQKHYERLE</sequence>
<name>A0A9P6DB34_PLEER</name>
<organism evidence="2 3">
    <name type="scientific">Pleurotus eryngii</name>
    <name type="common">Boletus of the steppes</name>
    <dbReference type="NCBI Taxonomy" id="5323"/>
    <lineage>
        <taxon>Eukaryota</taxon>
        <taxon>Fungi</taxon>
        <taxon>Dikarya</taxon>
        <taxon>Basidiomycota</taxon>
        <taxon>Agaricomycotina</taxon>
        <taxon>Agaricomycetes</taxon>
        <taxon>Agaricomycetidae</taxon>
        <taxon>Agaricales</taxon>
        <taxon>Pleurotineae</taxon>
        <taxon>Pleurotaceae</taxon>
        <taxon>Pleurotus</taxon>
    </lineage>
</organism>
<feature type="transmembrane region" description="Helical" evidence="1">
    <location>
        <begin position="93"/>
        <end position="117"/>
    </location>
</feature>
<keyword evidence="1" id="KW-0472">Membrane</keyword>
<evidence type="ECO:0000313" key="3">
    <source>
        <dbReference type="Proteomes" id="UP000807025"/>
    </source>
</evidence>
<proteinExistence type="predicted"/>